<sequence>MIFFFLLSLAKSDYPTIETYEIPISGNFVISLREGSLVFINSNSYTSKNFIFSFKSDMLSNTSSTVGFSSLNISNNSSIFLSPNPGVHHIFERDLCGDFLTIIPNFKKNAKWQRKLELFKQNSNNITTNIINSSFILRFWRIPDGLCDINAYTIKANNIMSIVPRSRSFSRFCIFSSLNFSQKLHYKFNFHTTGSLLGGNILNLHESSFKQSELFSSIKTNNSNSPKLIKKSEILNKSLLYTNISTNNVTLLSLDSASSNSNDDLANFIFELFENGSSDPITMKSNVNYEIKQPFLLLGSYEDLQIGKLLLKFQADDGECLATPILKYRISQANGQSAIFNNLKVHKEKKTKINSNIPLEDQFENNIGDKQKIRCGSENERKFQIINAKNFLKSKLLLLLCKIKGAGFCNSNSDSFTFTYSTLFSPLLSTVSIGLDGWKRIDVKCIEKGNDADAGFISLVVILVGMVIFVLLHARKFVVIDDGIFNRRQEPDIVEDKIHLDIDDIESENDKIHLDIEQ</sequence>
<name>A0ABR2JM86_9EUKA</name>
<keyword evidence="1" id="KW-0812">Transmembrane</keyword>
<dbReference type="EMBL" id="JAPFFF010000011">
    <property type="protein sequence ID" value="KAK8878392.1"/>
    <property type="molecule type" value="Genomic_DNA"/>
</dbReference>
<gene>
    <name evidence="2" type="ORF">M9Y10_005160</name>
</gene>
<accession>A0ABR2JM86</accession>
<keyword evidence="1" id="KW-1133">Transmembrane helix</keyword>
<evidence type="ECO:0000256" key="1">
    <source>
        <dbReference type="SAM" id="Phobius"/>
    </source>
</evidence>
<protein>
    <submittedName>
        <fullName evidence="2">Uncharacterized protein</fullName>
    </submittedName>
</protein>
<proteinExistence type="predicted"/>
<feature type="transmembrane region" description="Helical" evidence="1">
    <location>
        <begin position="454"/>
        <end position="472"/>
    </location>
</feature>
<keyword evidence="3" id="KW-1185">Reference proteome</keyword>
<evidence type="ECO:0000313" key="2">
    <source>
        <dbReference type="EMBL" id="KAK8878392.1"/>
    </source>
</evidence>
<keyword evidence="1" id="KW-0472">Membrane</keyword>
<organism evidence="2 3">
    <name type="scientific">Tritrichomonas musculus</name>
    <dbReference type="NCBI Taxonomy" id="1915356"/>
    <lineage>
        <taxon>Eukaryota</taxon>
        <taxon>Metamonada</taxon>
        <taxon>Parabasalia</taxon>
        <taxon>Tritrichomonadida</taxon>
        <taxon>Tritrichomonadidae</taxon>
        <taxon>Tritrichomonas</taxon>
    </lineage>
</organism>
<reference evidence="2 3" key="1">
    <citation type="submission" date="2024-04" db="EMBL/GenBank/DDBJ databases">
        <title>Tritrichomonas musculus Genome.</title>
        <authorList>
            <person name="Alves-Ferreira E."/>
            <person name="Grigg M."/>
            <person name="Lorenzi H."/>
            <person name="Galac M."/>
        </authorList>
    </citation>
    <scope>NUCLEOTIDE SEQUENCE [LARGE SCALE GENOMIC DNA]</scope>
    <source>
        <strain evidence="2 3">EAF2021</strain>
    </source>
</reference>
<comment type="caution">
    <text evidence="2">The sequence shown here is derived from an EMBL/GenBank/DDBJ whole genome shotgun (WGS) entry which is preliminary data.</text>
</comment>
<dbReference type="Proteomes" id="UP001470230">
    <property type="component" value="Unassembled WGS sequence"/>
</dbReference>
<evidence type="ECO:0000313" key="3">
    <source>
        <dbReference type="Proteomes" id="UP001470230"/>
    </source>
</evidence>